<protein>
    <submittedName>
        <fullName evidence="1">Uncharacterized protein</fullName>
    </submittedName>
</protein>
<evidence type="ECO:0000313" key="2">
    <source>
        <dbReference type="Proteomes" id="UP000198850"/>
    </source>
</evidence>
<proteinExistence type="predicted"/>
<sequence length="91" mass="9884">MGNTTAKAIVLKYDASITAPEGYRLTITTSSAIAKAAYTVNSVVLPEKADAPAFVLKYQGYLDIPADGIYSFYLNCEPDHPSPRFARCSMM</sequence>
<reference evidence="1 2" key="1">
    <citation type="submission" date="2016-10" db="EMBL/GenBank/DDBJ databases">
        <authorList>
            <person name="de Groot N.N."/>
        </authorList>
    </citation>
    <scope>NUCLEOTIDE SEQUENCE [LARGE SCALE GENOMIC DNA]</scope>
    <source>
        <strain evidence="1 2">DSM 19033</strain>
    </source>
</reference>
<dbReference type="OrthoDB" id="1006965at2"/>
<gene>
    <name evidence="1" type="ORF">SAMN05443550_103117</name>
</gene>
<dbReference type="EMBL" id="FNRA01000003">
    <property type="protein sequence ID" value="SEA40212.1"/>
    <property type="molecule type" value="Genomic_DNA"/>
</dbReference>
<organism evidence="1 2">
    <name type="scientific">Pedobacter hartonius</name>
    <dbReference type="NCBI Taxonomy" id="425514"/>
    <lineage>
        <taxon>Bacteria</taxon>
        <taxon>Pseudomonadati</taxon>
        <taxon>Bacteroidota</taxon>
        <taxon>Sphingobacteriia</taxon>
        <taxon>Sphingobacteriales</taxon>
        <taxon>Sphingobacteriaceae</taxon>
        <taxon>Pedobacter</taxon>
    </lineage>
</organism>
<name>A0A1H4AX35_9SPHI</name>
<keyword evidence="2" id="KW-1185">Reference proteome</keyword>
<accession>A0A1H4AX35</accession>
<dbReference type="AlphaFoldDB" id="A0A1H4AX35"/>
<dbReference type="STRING" id="425514.SAMN05443550_103117"/>
<dbReference type="RefSeq" id="WP_090555779.1">
    <property type="nucleotide sequence ID" value="NZ_FNRA01000003.1"/>
</dbReference>
<evidence type="ECO:0000313" key="1">
    <source>
        <dbReference type="EMBL" id="SEA40212.1"/>
    </source>
</evidence>
<dbReference type="Proteomes" id="UP000198850">
    <property type="component" value="Unassembled WGS sequence"/>
</dbReference>